<keyword evidence="4" id="KW-0804">Transcription</keyword>
<dbReference type="AlphaFoldDB" id="A0A9P8RMN1"/>
<evidence type="ECO:0000313" key="9">
    <source>
        <dbReference type="EMBL" id="KAH6646215.1"/>
    </source>
</evidence>
<evidence type="ECO:0000259" key="8">
    <source>
        <dbReference type="PROSITE" id="PS50157"/>
    </source>
</evidence>
<dbReference type="EMBL" id="JAGPXC010000010">
    <property type="protein sequence ID" value="KAH6646215.1"/>
    <property type="molecule type" value="Genomic_DNA"/>
</dbReference>
<dbReference type="PROSITE" id="PS50157">
    <property type="entry name" value="ZINC_FINGER_C2H2_2"/>
    <property type="match status" value="2"/>
</dbReference>
<dbReference type="InterPro" id="IPR036236">
    <property type="entry name" value="Znf_C2H2_sf"/>
</dbReference>
<keyword evidence="6" id="KW-0863">Zinc-finger</keyword>
<keyword evidence="5" id="KW-0539">Nucleus</keyword>
<dbReference type="PROSITE" id="PS00463">
    <property type="entry name" value="ZN2_CY6_FUNGAL_1"/>
    <property type="match status" value="1"/>
</dbReference>
<feature type="domain" description="C2H2-type" evidence="8">
    <location>
        <begin position="6"/>
        <end position="33"/>
    </location>
</feature>
<evidence type="ECO:0000256" key="4">
    <source>
        <dbReference type="ARBA" id="ARBA00023163"/>
    </source>
</evidence>
<evidence type="ECO:0000256" key="6">
    <source>
        <dbReference type="PROSITE-ProRule" id="PRU00042"/>
    </source>
</evidence>
<dbReference type="GO" id="GO:0008270">
    <property type="term" value="F:zinc ion binding"/>
    <property type="evidence" value="ECO:0007669"/>
    <property type="project" value="UniProtKB-KW"/>
</dbReference>
<dbReference type="PANTHER" id="PTHR47660">
    <property type="entry name" value="TRANSCRIPTION FACTOR WITH C2H2 AND ZN(2)-CYS(6) DNA BINDING DOMAIN (EUROFUNG)-RELATED-RELATED"/>
    <property type="match status" value="1"/>
</dbReference>
<feature type="domain" description="C2H2-type" evidence="8">
    <location>
        <begin position="33"/>
        <end position="62"/>
    </location>
</feature>
<dbReference type="SMART" id="SM00066">
    <property type="entry name" value="GAL4"/>
    <property type="match status" value="1"/>
</dbReference>
<dbReference type="InterPro" id="IPR001138">
    <property type="entry name" value="Zn2Cys6_DnaBD"/>
</dbReference>
<dbReference type="InterPro" id="IPR013087">
    <property type="entry name" value="Znf_C2H2_type"/>
</dbReference>
<dbReference type="SUPFAM" id="SSF57667">
    <property type="entry name" value="beta-beta-alpha zinc fingers"/>
    <property type="match status" value="1"/>
</dbReference>
<dbReference type="OrthoDB" id="3945418at2759"/>
<accession>A0A9P8RMN1</accession>
<dbReference type="GO" id="GO:0006351">
    <property type="term" value="P:DNA-templated transcription"/>
    <property type="evidence" value="ECO:0007669"/>
    <property type="project" value="InterPro"/>
</dbReference>
<dbReference type="PANTHER" id="PTHR47660:SF2">
    <property type="entry name" value="TRANSCRIPTION FACTOR WITH C2H2 AND ZN(2)-CYS(6) DNA BINDING DOMAIN (EUROFUNG)"/>
    <property type="match status" value="1"/>
</dbReference>
<dbReference type="CDD" id="cd00067">
    <property type="entry name" value="GAL4"/>
    <property type="match status" value="1"/>
</dbReference>
<dbReference type="Pfam" id="PF04082">
    <property type="entry name" value="Fungal_trans"/>
    <property type="match status" value="1"/>
</dbReference>
<dbReference type="GeneID" id="70132973"/>
<gene>
    <name evidence="9" type="ORF">BKA67DRAFT_583573</name>
</gene>
<dbReference type="Pfam" id="PF00172">
    <property type="entry name" value="Zn_clus"/>
    <property type="match status" value="1"/>
</dbReference>
<evidence type="ECO:0000256" key="3">
    <source>
        <dbReference type="ARBA" id="ARBA00023015"/>
    </source>
</evidence>
<dbReference type="PROSITE" id="PS50048">
    <property type="entry name" value="ZN2_CY6_FUNGAL_2"/>
    <property type="match status" value="1"/>
</dbReference>
<dbReference type="PROSITE" id="PS00028">
    <property type="entry name" value="ZINC_FINGER_C2H2_1"/>
    <property type="match status" value="2"/>
</dbReference>
<protein>
    <submittedName>
        <fullName evidence="9">Uncharacterized protein</fullName>
    </submittedName>
</protein>
<dbReference type="Gene3D" id="3.30.160.60">
    <property type="entry name" value="Classic Zinc Finger"/>
    <property type="match status" value="1"/>
</dbReference>
<comment type="caution">
    <text evidence="9">The sequence shown here is derived from an EMBL/GenBank/DDBJ whole genome shotgun (WGS) entry which is preliminary data.</text>
</comment>
<dbReference type="RefSeq" id="XP_045952729.1">
    <property type="nucleotide sequence ID" value="XM_046104082.1"/>
</dbReference>
<dbReference type="SUPFAM" id="SSF57701">
    <property type="entry name" value="Zn2/Cys6 DNA-binding domain"/>
    <property type="match status" value="1"/>
</dbReference>
<evidence type="ECO:0000259" key="7">
    <source>
        <dbReference type="PROSITE" id="PS50048"/>
    </source>
</evidence>
<keyword evidence="1" id="KW-0479">Metal-binding</keyword>
<evidence type="ECO:0000256" key="1">
    <source>
        <dbReference type="ARBA" id="ARBA00022723"/>
    </source>
</evidence>
<evidence type="ECO:0000256" key="5">
    <source>
        <dbReference type="ARBA" id="ARBA00023242"/>
    </source>
</evidence>
<dbReference type="Gene3D" id="4.10.240.10">
    <property type="entry name" value="Zn(2)-C6 fungal-type DNA-binding domain"/>
    <property type="match status" value="1"/>
</dbReference>
<dbReference type="InterPro" id="IPR007219">
    <property type="entry name" value="XnlR_reg_dom"/>
</dbReference>
<evidence type="ECO:0000313" key="10">
    <source>
        <dbReference type="Proteomes" id="UP000758603"/>
    </source>
</evidence>
<keyword evidence="3" id="KW-0805">Transcription regulation</keyword>
<feature type="domain" description="Zn(2)-C6 fungal-type" evidence="7">
    <location>
        <begin position="74"/>
        <end position="103"/>
    </location>
</feature>
<evidence type="ECO:0000256" key="2">
    <source>
        <dbReference type="ARBA" id="ARBA00022833"/>
    </source>
</evidence>
<sequence length="602" mass="68600">MPTQELVCSLCGREFRRNCHLRRHENEHSSVNYPCQFCPKRFSRRDVARRHSVTCPHRKGQNIRGQKRGRKPIACEPCSEAKLSCDHKSPCRRCSARDLKCTYRFAGNETSAVSRLDDSLITSAEPTALSFLLHVTNPAYQSVALHMGPSETISNGSYSGVSRMTTFCRPHHPCAGPDHNIMKLSEIPHKIHHGGLQRFMSSDPLCSSISKPQSVTMLEMLQTRLNFMFAEVQSTSIKSLMKYAAFFTCATYSLFIPTVSDYRQWQWSIIHWPTICLEKISYPLLLALGLGGAVLVEVQGRLNTICGLDNMFYEIVETYVFDCLETAMTFHDHSQLDTPLIEACQAALLVMAVESGIDDNATKRRLLIKRLPILVAAIRILNIAAQFHPRSPEVPTWREFLCRESCIRIVTWTFLQDALFTLICCHPPSLTTVEMICDLPCNDLLWTAKSEPDFKLVWTSQVPKMESPTLKKAIWYLIGEDSPTGVRDELGKMSVDHLFVLIWGVHSTFFNIRSSAPAWTWSTIFQRALRRWLMFWKDAVGNVERHQQLDMDYVKLAPEIAALLSRIVDIEVNGRNGALSYFQGIIHYDVNPVYELIRYISN</sequence>
<keyword evidence="2" id="KW-0862">Zinc</keyword>
<dbReference type="InterPro" id="IPR036864">
    <property type="entry name" value="Zn2-C6_fun-type_DNA-bd_sf"/>
</dbReference>
<organism evidence="9 10">
    <name type="scientific">Truncatella angustata</name>
    <dbReference type="NCBI Taxonomy" id="152316"/>
    <lineage>
        <taxon>Eukaryota</taxon>
        <taxon>Fungi</taxon>
        <taxon>Dikarya</taxon>
        <taxon>Ascomycota</taxon>
        <taxon>Pezizomycotina</taxon>
        <taxon>Sordariomycetes</taxon>
        <taxon>Xylariomycetidae</taxon>
        <taxon>Amphisphaeriales</taxon>
        <taxon>Sporocadaceae</taxon>
        <taxon>Truncatella</taxon>
    </lineage>
</organism>
<dbReference type="GO" id="GO:0003677">
    <property type="term" value="F:DNA binding"/>
    <property type="evidence" value="ECO:0007669"/>
    <property type="project" value="InterPro"/>
</dbReference>
<dbReference type="SMART" id="SM00355">
    <property type="entry name" value="ZnF_C2H2"/>
    <property type="match status" value="2"/>
</dbReference>
<name>A0A9P8RMN1_9PEZI</name>
<dbReference type="Proteomes" id="UP000758603">
    <property type="component" value="Unassembled WGS sequence"/>
</dbReference>
<dbReference type="GO" id="GO:0000981">
    <property type="term" value="F:DNA-binding transcription factor activity, RNA polymerase II-specific"/>
    <property type="evidence" value="ECO:0007669"/>
    <property type="project" value="InterPro"/>
</dbReference>
<proteinExistence type="predicted"/>
<keyword evidence="10" id="KW-1185">Reference proteome</keyword>
<reference evidence="9" key="1">
    <citation type="journal article" date="2021" name="Nat. Commun.">
        <title>Genetic determinants of endophytism in the Arabidopsis root mycobiome.</title>
        <authorList>
            <person name="Mesny F."/>
            <person name="Miyauchi S."/>
            <person name="Thiergart T."/>
            <person name="Pickel B."/>
            <person name="Atanasova L."/>
            <person name="Karlsson M."/>
            <person name="Huettel B."/>
            <person name="Barry K.W."/>
            <person name="Haridas S."/>
            <person name="Chen C."/>
            <person name="Bauer D."/>
            <person name="Andreopoulos W."/>
            <person name="Pangilinan J."/>
            <person name="LaButti K."/>
            <person name="Riley R."/>
            <person name="Lipzen A."/>
            <person name="Clum A."/>
            <person name="Drula E."/>
            <person name="Henrissat B."/>
            <person name="Kohler A."/>
            <person name="Grigoriev I.V."/>
            <person name="Martin F.M."/>
            <person name="Hacquard S."/>
        </authorList>
    </citation>
    <scope>NUCLEOTIDE SEQUENCE</scope>
    <source>
        <strain evidence="9">MPI-SDFR-AT-0073</strain>
    </source>
</reference>